<dbReference type="Pfam" id="PF05618">
    <property type="entry name" value="Zn_protease"/>
    <property type="match status" value="1"/>
</dbReference>
<dbReference type="PANTHER" id="PTHR38037">
    <property type="entry name" value="ZN_PROTEASE DOMAIN-CONTAINING PROTEIN"/>
    <property type="match status" value="1"/>
</dbReference>
<dbReference type="Proteomes" id="UP000249248">
    <property type="component" value="Unassembled WGS sequence"/>
</dbReference>
<accession>A0A2W1NH45</accession>
<keyword evidence="3" id="KW-1185">Reference proteome</keyword>
<protein>
    <submittedName>
        <fullName evidence="2">Peptidase</fullName>
    </submittedName>
</protein>
<sequence length="150" mass="17287">MKDRITIGRVDKVDFVELGLENIDVKMDTGAYTSSIHCSKIEEHIYDGVPVIEFQLLDESFPEPHDRVHRLTHYRKKDIKSSCGTVQSRFIIQTEITMFGKVLPIELSLTERWEMKFPILIGRSFLNGKFVVDTAKTNSSYKAKQKHVAK</sequence>
<dbReference type="AlphaFoldDB" id="A0A2W1NH45"/>
<comment type="caution">
    <text evidence="2">The sequence shown here is derived from an EMBL/GenBank/DDBJ whole genome shotgun (WGS) entry which is preliminary data.</text>
</comment>
<name>A0A2W1NH45_9FLAO</name>
<proteinExistence type="predicted"/>
<dbReference type="RefSeq" id="WP_111061323.1">
    <property type="nucleotide sequence ID" value="NZ_JBHUCU010000007.1"/>
</dbReference>
<reference evidence="2 3" key="1">
    <citation type="submission" date="2018-06" db="EMBL/GenBank/DDBJ databases">
        <title>The draft genome sequence of Crocinitomix sp. SM1701.</title>
        <authorList>
            <person name="Zhang X."/>
        </authorList>
    </citation>
    <scope>NUCLEOTIDE SEQUENCE [LARGE SCALE GENOMIC DNA]</scope>
    <source>
        <strain evidence="2 3">SM1701</strain>
    </source>
</reference>
<evidence type="ECO:0000259" key="1">
    <source>
        <dbReference type="Pfam" id="PF05618"/>
    </source>
</evidence>
<dbReference type="InterPro" id="IPR008503">
    <property type="entry name" value="Asp_endopeptidase"/>
</dbReference>
<evidence type="ECO:0000313" key="3">
    <source>
        <dbReference type="Proteomes" id="UP000249248"/>
    </source>
</evidence>
<gene>
    <name evidence="2" type="ORF">DNU06_00895</name>
</gene>
<dbReference type="SUPFAM" id="SSF50630">
    <property type="entry name" value="Acid proteases"/>
    <property type="match status" value="1"/>
</dbReference>
<evidence type="ECO:0000313" key="2">
    <source>
        <dbReference type="EMBL" id="PZE18423.1"/>
    </source>
</evidence>
<dbReference type="EMBL" id="QKSB01000001">
    <property type="protein sequence ID" value="PZE18423.1"/>
    <property type="molecule type" value="Genomic_DNA"/>
</dbReference>
<dbReference type="OrthoDB" id="9782977at2"/>
<organism evidence="2 3">
    <name type="scientific">Putridiphycobacter roseus</name>
    <dbReference type="NCBI Taxonomy" id="2219161"/>
    <lineage>
        <taxon>Bacteria</taxon>
        <taxon>Pseudomonadati</taxon>
        <taxon>Bacteroidota</taxon>
        <taxon>Flavobacteriia</taxon>
        <taxon>Flavobacteriales</taxon>
        <taxon>Crocinitomicaceae</taxon>
        <taxon>Putridiphycobacter</taxon>
    </lineage>
</organism>
<dbReference type="Gene3D" id="2.40.70.10">
    <property type="entry name" value="Acid Proteases"/>
    <property type="match status" value="1"/>
</dbReference>
<dbReference type="PANTHER" id="PTHR38037:SF2">
    <property type="entry name" value="ATP-DEPENDENT ZINC PROTEASE DOMAIN-CONTAINING PROTEIN-RELATED"/>
    <property type="match status" value="1"/>
</dbReference>
<dbReference type="InterPro" id="IPR021109">
    <property type="entry name" value="Peptidase_aspartic_dom_sf"/>
</dbReference>
<feature type="domain" description="Retropepsin-like aspartic endopeptidase" evidence="1">
    <location>
        <begin position="9"/>
        <end position="138"/>
    </location>
</feature>